<feature type="compositionally biased region" description="Polar residues" evidence="1">
    <location>
        <begin position="396"/>
        <end position="409"/>
    </location>
</feature>
<evidence type="ECO:0000313" key="5">
    <source>
        <dbReference type="EMBL" id="TCO67470.1"/>
    </source>
</evidence>
<organism evidence="5 6">
    <name type="scientific">Marinisporobacter balticus</name>
    <dbReference type="NCBI Taxonomy" id="2018667"/>
    <lineage>
        <taxon>Bacteria</taxon>
        <taxon>Bacillati</taxon>
        <taxon>Bacillota</taxon>
        <taxon>Clostridia</taxon>
        <taxon>Peptostreptococcales</taxon>
        <taxon>Thermotaleaceae</taxon>
        <taxon>Marinisporobacter</taxon>
    </lineage>
</organism>
<keyword evidence="6" id="KW-1185">Reference proteome</keyword>
<dbReference type="Proteomes" id="UP000294919">
    <property type="component" value="Unassembled WGS sequence"/>
</dbReference>
<keyword evidence="2" id="KW-0472">Membrane</keyword>
<gene>
    <name evidence="5" type="ORF">EV214_1661</name>
</gene>
<dbReference type="Pfam" id="PF07581">
    <property type="entry name" value="Glug"/>
    <property type="match status" value="3"/>
</dbReference>
<feature type="domain" description="GLUG" evidence="3">
    <location>
        <begin position="200"/>
        <end position="224"/>
    </location>
</feature>
<protein>
    <submittedName>
        <fullName evidence="5">GLUG motif-containing protein</fullName>
    </submittedName>
</protein>
<dbReference type="InterPro" id="IPR040751">
    <property type="entry name" value="SbsC_C"/>
</dbReference>
<evidence type="ECO:0000259" key="3">
    <source>
        <dbReference type="Pfam" id="PF07581"/>
    </source>
</evidence>
<name>A0A4V2S9E3_9FIRM</name>
<feature type="domain" description="GLUG" evidence="3">
    <location>
        <begin position="234"/>
        <end position="259"/>
    </location>
</feature>
<feature type="domain" description="S-layer protein SbsC C-terminal" evidence="4">
    <location>
        <begin position="367"/>
        <end position="452"/>
    </location>
</feature>
<dbReference type="AlphaFoldDB" id="A0A4V2S9E3"/>
<dbReference type="InterPro" id="IPR011493">
    <property type="entry name" value="GLUG"/>
</dbReference>
<dbReference type="Gene3D" id="2.160.20.110">
    <property type="match status" value="2"/>
</dbReference>
<dbReference type="Pfam" id="PF18316">
    <property type="entry name" value="S-l_SbsC_C"/>
    <property type="match status" value="1"/>
</dbReference>
<dbReference type="RefSeq" id="WP_279233160.1">
    <property type="nucleotide sequence ID" value="NZ_SLWV01000066.1"/>
</dbReference>
<accession>A0A4V2S9E3</accession>
<feature type="region of interest" description="Disordered" evidence="1">
    <location>
        <begin position="396"/>
        <end position="415"/>
    </location>
</feature>
<evidence type="ECO:0000256" key="2">
    <source>
        <dbReference type="SAM" id="Phobius"/>
    </source>
</evidence>
<keyword evidence="2" id="KW-1133">Transmembrane helix</keyword>
<reference evidence="5 6" key="1">
    <citation type="submission" date="2019-03" db="EMBL/GenBank/DDBJ databases">
        <title>Genomic Encyclopedia of Type Strains, Phase IV (KMG-IV): sequencing the most valuable type-strain genomes for metagenomic binning, comparative biology and taxonomic classification.</title>
        <authorList>
            <person name="Goeker M."/>
        </authorList>
    </citation>
    <scope>NUCLEOTIDE SEQUENCE [LARGE SCALE GENOMIC DNA]</scope>
    <source>
        <strain evidence="5 6">DSM 102940</strain>
    </source>
</reference>
<feature type="domain" description="GLUG" evidence="3">
    <location>
        <begin position="172"/>
        <end position="195"/>
    </location>
</feature>
<evidence type="ECO:0000313" key="6">
    <source>
        <dbReference type="Proteomes" id="UP000294919"/>
    </source>
</evidence>
<comment type="caution">
    <text evidence="5">The sequence shown here is derived from an EMBL/GenBank/DDBJ whole genome shotgun (WGS) entry which is preliminary data.</text>
</comment>
<feature type="non-terminal residue" evidence="5">
    <location>
        <position position="705"/>
    </location>
</feature>
<feature type="transmembrane region" description="Helical" evidence="2">
    <location>
        <begin position="12"/>
        <end position="32"/>
    </location>
</feature>
<dbReference type="EMBL" id="SLWV01000066">
    <property type="protein sequence ID" value="TCO67470.1"/>
    <property type="molecule type" value="Genomic_DNA"/>
</dbReference>
<proteinExistence type="predicted"/>
<evidence type="ECO:0000256" key="1">
    <source>
        <dbReference type="SAM" id="MobiDB-lite"/>
    </source>
</evidence>
<sequence>MKKIELKKLMGYCLIITMIFTMLPINIVNAGVPTSGNWKDHIGGVTLAGKGLGTENSPFQISSAEELAYLAKEINEGNTDYNAAYYELTADIDLVAHQWTPIGSYEGASNIQTTFYGHFDGKGHKITNVIIGTSTDPYTMQYAGLFGYSSNGSTIENIGVSVNIVSSKILAGVGGLVGYCSHGTIKNSYVTGSVTAQANYSNAGGLVGNNSGTISNSYSTASVIVADGATGNYATAGGLVGSNFMTGIISNSYATGNITGGNNAYVGLFLGKFSTGGTIDNCYYNSGATRTINNRVKNAQGIGFGVPPLSTEPTISKTLEQMKEQEFANALSDSLQTDWSTWMVQPDDFPTLTFIIPAPTLTVTISPGTDIGSTQAKITGTETSKFVVNITDSLVSAPPTSEDASTSGDNLVDPYTSESNITTGVAENKYLQVYDVDANGKVAGFYQKQLVASDIKQPSYWKDNIGSVSSLTGSGTEAKPYQISSAEELAFMAQEVNAGNATYKGAYYELTQDIDLVAHQWTPIGIYGGDFNKTFSGHFDGKKHNISNIYIGTESSPDTEHRYLGLFGYSVGTIDNIGVDVHIVSSENMANLGGLVGSCAFSGATIKNSYVTGSIEAKGNFSVAGGLAGFNLGEINNSCSTASVIVSTGAMGNEAKAGGLVGDNSGVINNSYATGDITGGHDSKVGGLVGLNSSTIANGYYNTNA</sequence>
<evidence type="ECO:0000259" key="4">
    <source>
        <dbReference type="Pfam" id="PF18316"/>
    </source>
</evidence>
<keyword evidence="2" id="KW-0812">Transmembrane</keyword>